<evidence type="ECO:0000313" key="2">
    <source>
        <dbReference type="Proteomes" id="UP001245285"/>
    </source>
</evidence>
<name>A0ABU3CKS6_9FLAO</name>
<evidence type="ECO:0000313" key="1">
    <source>
        <dbReference type="EMBL" id="MDT0646953.1"/>
    </source>
</evidence>
<dbReference type="EMBL" id="JAVRHO010000011">
    <property type="protein sequence ID" value="MDT0646953.1"/>
    <property type="molecule type" value="Genomic_DNA"/>
</dbReference>
<accession>A0ABU3CKS6</accession>
<comment type="caution">
    <text evidence="1">The sequence shown here is derived from an EMBL/GenBank/DDBJ whole genome shotgun (WGS) entry which is preliminary data.</text>
</comment>
<protein>
    <recommendedName>
        <fullName evidence="3">PIN domain-containing protein</fullName>
    </recommendedName>
</protein>
<organism evidence="1 2">
    <name type="scientific">Autumnicola lenta</name>
    <dbReference type="NCBI Taxonomy" id="3075593"/>
    <lineage>
        <taxon>Bacteria</taxon>
        <taxon>Pseudomonadati</taxon>
        <taxon>Bacteroidota</taxon>
        <taxon>Flavobacteriia</taxon>
        <taxon>Flavobacteriales</taxon>
        <taxon>Flavobacteriaceae</taxon>
        <taxon>Autumnicola</taxon>
    </lineage>
</organism>
<keyword evidence="2" id="KW-1185">Reference proteome</keyword>
<dbReference type="Proteomes" id="UP001245285">
    <property type="component" value="Unassembled WGS sequence"/>
</dbReference>
<reference evidence="1 2" key="1">
    <citation type="submission" date="2023-09" db="EMBL/GenBank/DDBJ databases">
        <authorList>
            <person name="Rey-Velasco X."/>
        </authorList>
    </citation>
    <scope>NUCLEOTIDE SEQUENCE [LARGE SCALE GENOMIC DNA]</scope>
    <source>
        <strain evidence="1 2">F260</strain>
    </source>
</reference>
<dbReference type="RefSeq" id="WP_311495114.1">
    <property type="nucleotide sequence ID" value="NZ_JAVRHO010000011.1"/>
</dbReference>
<gene>
    <name evidence="1" type="ORF">RM545_09640</name>
</gene>
<sequence>MDRARFVAVIDPSTIVWDKNDYRINSHHYISVLDSYSNLISNLEKYPILLSDELLELILSEFPYSETKGSLWALANRISTFFSKIDNKSYNGSVYKRVKSAPNQVKSHFTEDLKSEVNLLISYCHNNENENRVYFSFEYFWNNTNILKTESDNIEFEHAAIIADRDNDLTELFKQLTLQFQHKTPKHDLSQYKDKNAWLVSDSHERDSFVSQLSCLENKTAQKLLDNRLDVMFGNERYYSYDYYNDVYVVFRVTSNNIFHAHDEYDINKVPTEVKNHFRIFKYGWL</sequence>
<evidence type="ECO:0008006" key="3">
    <source>
        <dbReference type="Google" id="ProtNLM"/>
    </source>
</evidence>
<proteinExistence type="predicted"/>